<keyword evidence="3" id="KW-0862">Zinc</keyword>
<dbReference type="Proteomes" id="UP000245207">
    <property type="component" value="Unassembled WGS sequence"/>
</dbReference>
<feature type="compositionally biased region" description="Polar residues" evidence="5">
    <location>
        <begin position="194"/>
        <end position="206"/>
    </location>
</feature>
<feature type="compositionally biased region" description="Polar residues" evidence="5">
    <location>
        <begin position="159"/>
        <end position="172"/>
    </location>
</feature>
<dbReference type="OrthoDB" id="1036089at2759"/>
<keyword evidence="2 4" id="KW-0863">Zinc-finger</keyword>
<accession>A0A2U1PR21</accession>
<feature type="compositionally biased region" description="Basic residues" evidence="5">
    <location>
        <begin position="124"/>
        <end position="133"/>
    </location>
</feature>
<protein>
    <recommendedName>
        <fullName evidence="6">SWIM-type domain-containing protein</fullName>
    </recommendedName>
</protein>
<dbReference type="PROSITE" id="PS50966">
    <property type="entry name" value="ZF_SWIM"/>
    <property type="match status" value="1"/>
</dbReference>
<comment type="caution">
    <text evidence="7">The sequence shown here is derived from an EMBL/GenBank/DDBJ whole genome shotgun (WGS) entry which is preliminary data.</text>
</comment>
<feature type="region of interest" description="Disordered" evidence="5">
    <location>
        <begin position="112"/>
        <end position="228"/>
    </location>
</feature>
<reference evidence="7 8" key="1">
    <citation type="journal article" date="2018" name="Mol. Plant">
        <title>The genome of Artemisia annua provides insight into the evolution of Asteraceae family and artemisinin biosynthesis.</title>
        <authorList>
            <person name="Shen Q."/>
            <person name="Zhang L."/>
            <person name="Liao Z."/>
            <person name="Wang S."/>
            <person name="Yan T."/>
            <person name="Shi P."/>
            <person name="Liu M."/>
            <person name="Fu X."/>
            <person name="Pan Q."/>
            <person name="Wang Y."/>
            <person name="Lv Z."/>
            <person name="Lu X."/>
            <person name="Zhang F."/>
            <person name="Jiang W."/>
            <person name="Ma Y."/>
            <person name="Chen M."/>
            <person name="Hao X."/>
            <person name="Li L."/>
            <person name="Tang Y."/>
            <person name="Lv G."/>
            <person name="Zhou Y."/>
            <person name="Sun X."/>
            <person name="Brodelius P.E."/>
            <person name="Rose J.K.C."/>
            <person name="Tang K."/>
        </authorList>
    </citation>
    <scope>NUCLEOTIDE SEQUENCE [LARGE SCALE GENOMIC DNA]</scope>
    <source>
        <strain evidence="8">cv. Huhao1</strain>
        <tissue evidence="7">Leaf</tissue>
    </source>
</reference>
<evidence type="ECO:0000313" key="7">
    <source>
        <dbReference type="EMBL" id="PWA88193.1"/>
    </source>
</evidence>
<evidence type="ECO:0000259" key="6">
    <source>
        <dbReference type="PROSITE" id="PS50966"/>
    </source>
</evidence>
<dbReference type="InterPro" id="IPR006564">
    <property type="entry name" value="Znf_PMZ"/>
</dbReference>
<evidence type="ECO:0000256" key="4">
    <source>
        <dbReference type="PROSITE-ProRule" id="PRU00325"/>
    </source>
</evidence>
<sequence length="228" mass="24675">MPDVQKGTHQSEPSASLFNVVAGANQSGNASVSQSGNNGASQSLSNGGCTCRQWQLSGLPCGHVCAVARFVGLTSVKRLAKAWFYNKMLKGTYEPIIYPLKDTTMWENPDHIQQVSPPLVNKRQAGRPKKNKRIPSQGEVPTRNSCGRSEHNRRACNTPLVTEKNNGSTSTSTRRKYVTKRQPGPSKRARVVAGSSNDSVGTQNHASGEKQGCPSCDVGRPTSRREIL</sequence>
<dbReference type="Pfam" id="PF04434">
    <property type="entry name" value="SWIM"/>
    <property type="match status" value="1"/>
</dbReference>
<organism evidence="7 8">
    <name type="scientific">Artemisia annua</name>
    <name type="common">Sweet wormwood</name>
    <dbReference type="NCBI Taxonomy" id="35608"/>
    <lineage>
        <taxon>Eukaryota</taxon>
        <taxon>Viridiplantae</taxon>
        <taxon>Streptophyta</taxon>
        <taxon>Embryophyta</taxon>
        <taxon>Tracheophyta</taxon>
        <taxon>Spermatophyta</taxon>
        <taxon>Magnoliopsida</taxon>
        <taxon>eudicotyledons</taxon>
        <taxon>Gunneridae</taxon>
        <taxon>Pentapetalae</taxon>
        <taxon>asterids</taxon>
        <taxon>campanulids</taxon>
        <taxon>Asterales</taxon>
        <taxon>Asteraceae</taxon>
        <taxon>Asteroideae</taxon>
        <taxon>Anthemideae</taxon>
        <taxon>Artemisiinae</taxon>
        <taxon>Artemisia</taxon>
    </lineage>
</organism>
<dbReference type="SMART" id="SM00575">
    <property type="entry name" value="ZnF_PMZ"/>
    <property type="match status" value="1"/>
</dbReference>
<evidence type="ECO:0000313" key="8">
    <source>
        <dbReference type="Proteomes" id="UP000245207"/>
    </source>
</evidence>
<dbReference type="EMBL" id="PKPP01000837">
    <property type="protein sequence ID" value="PWA88193.1"/>
    <property type="molecule type" value="Genomic_DNA"/>
</dbReference>
<dbReference type="InterPro" id="IPR007527">
    <property type="entry name" value="Znf_SWIM"/>
</dbReference>
<evidence type="ECO:0000256" key="5">
    <source>
        <dbReference type="SAM" id="MobiDB-lite"/>
    </source>
</evidence>
<evidence type="ECO:0000256" key="3">
    <source>
        <dbReference type="ARBA" id="ARBA00022833"/>
    </source>
</evidence>
<evidence type="ECO:0000256" key="2">
    <source>
        <dbReference type="ARBA" id="ARBA00022771"/>
    </source>
</evidence>
<feature type="domain" description="SWIM-type" evidence="6">
    <location>
        <begin position="30"/>
        <end position="72"/>
    </location>
</feature>
<dbReference type="STRING" id="35608.A0A2U1PR21"/>
<proteinExistence type="predicted"/>
<keyword evidence="1" id="KW-0479">Metal-binding</keyword>
<gene>
    <name evidence="7" type="ORF">CTI12_AA120990</name>
</gene>
<evidence type="ECO:0000256" key="1">
    <source>
        <dbReference type="ARBA" id="ARBA00022723"/>
    </source>
</evidence>
<keyword evidence="8" id="KW-1185">Reference proteome</keyword>
<dbReference type="GO" id="GO:0008270">
    <property type="term" value="F:zinc ion binding"/>
    <property type="evidence" value="ECO:0007669"/>
    <property type="project" value="UniProtKB-KW"/>
</dbReference>
<name>A0A2U1PR21_ARTAN</name>
<dbReference type="AlphaFoldDB" id="A0A2U1PR21"/>